<feature type="domain" description="PAS" evidence="8">
    <location>
        <begin position="170"/>
        <end position="241"/>
    </location>
</feature>
<dbReference type="SMART" id="SM00091">
    <property type="entry name" value="PAS"/>
    <property type="match status" value="4"/>
</dbReference>
<reference evidence="10 11" key="1">
    <citation type="submission" date="2015-08" db="EMBL/GenBank/DDBJ databases">
        <title>Whole genome sequence of Flavobacterium akiainvivens IK-1T, from decaying Wikstroemia oahuensis, an endemic Hawaiian shrub.</title>
        <authorList>
            <person name="Wan X."/>
            <person name="Hou S."/>
            <person name="Saito J."/>
            <person name="Donachie S."/>
        </authorList>
    </citation>
    <scope>NUCLEOTIDE SEQUENCE [LARGE SCALE GENOMIC DNA]</scope>
    <source>
        <strain evidence="10 11">IK-1</strain>
    </source>
</reference>
<keyword evidence="3" id="KW-0597">Phosphoprotein</keyword>
<dbReference type="RefSeq" id="WP_054409848.1">
    <property type="nucleotide sequence ID" value="NZ_FOYA01000010.1"/>
</dbReference>
<dbReference type="Gene3D" id="3.30.565.10">
    <property type="entry name" value="Histidine kinase-like ATPase, C-terminal domain"/>
    <property type="match status" value="1"/>
</dbReference>
<proteinExistence type="predicted"/>
<dbReference type="InterPro" id="IPR052162">
    <property type="entry name" value="Sensor_kinase/Photoreceptor"/>
</dbReference>
<evidence type="ECO:0000259" key="7">
    <source>
        <dbReference type="PROSITE" id="PS50109"/>
    </source>
</evidence>
<dbReference type="PANTHER" id="PTHR43304">
    <property type="entry name" value="PHYTOCHROME-LIKE PROTEIN CPH1"/>
    <property type="match status" value="1"/>
</dbReference>
<dbReference type="SUPFAM" id="SSF55874">
    <property type="entry name" value="ATPase domain of HSP90 chaperone/DNA topoisomerase II/histidine kinase"/>
    <property type="match status" value="1"/>
</dbReference>
<dbReference type="SMART" id="SM00387">
    <property type="entry name" value="HATPase_c"/>
    <property type="match status" value="1"/>
</dbReference>
<dbReference type="AlphaFoldDB" id="A0A0M8MDP6"/>
<dbReference type="PRINTS" id="PR00344">
    <property type="entry name" value="BCTRLSENSOR"/>
</dbReference>
<dbReference type="GO" id="GO:0000155">
    <property type="term" value="F:phosphorelay sensor kinase activity"/>
    <property type="evidence" value="ECO:0007669"/>
    <property type="project" value="InterPro"/>
</dbReference>
<dbReference type="Pfam" id="PF00512">
    <property type="entry name" value="HisKA"/>
    <property type="match status" value="1"/>
</dbReference>
<dbReference type="NCBIfam" id="TIGR00229">
    <property type="entry name" value="sensory_box"/>
    <property type="match status" value="2"/>
</dbReference>
<dbReference type="InterPro" id="IPR005467">
    <property type="entry name" value="His_kinase_dom"/>
</dbReference>
<feature type="domain" description="PAC" evidence="9">
    <location>
        <begin position="374"/>
        <end position="426"/>
    </location>
</feature>
<feature type="coiled-coil region" evidence="6">
    <location>
        <begin position="813"/>
        <end position="851"/>
    </location>
</feature>
<dbReference type="InterPro" id="IPR001610">
    <property type="entry name" value="PAC"/>
</dbReference>
<organism evidence="10 11">
    <name type="scientific">Flavobacterium akiainvivens</name>
    <dbReference type="NCBI Taxonomy" id="1202724"/>
    <lineage>
        <taxon>Bacteria</taxon>
        <taxon>Pseudomonadati</taxon>
        <taxon>Bacteroidota</taxon>
        <taxon>Flavobacteriia</taxon>
        <taxon>Flavobacteriales</taxon>
        <taxon>Flavobacteriaceae</taxon>
        <taxon>Flavobacterium</taxon>
    </lineage>
</organism>
<dbReference type="PROSITE" id="PS50113">
    <property type="entry name" value="PAC"/>
    <property type="match status" value="5"/>
</dbReference>
<keyword evidence="4" id="KW-0808">Transferase</keyword>
<dbReference type="Gene3D" id="2.10.70.100">
    <property type="match status" value="1"/>
</dbReference>
<dbReference type="EMBL" id="LIYD01000005">
    <property type="protein sequence ID" value="KOS08055.1"/>
    <property type="molecule type" value="Genomic_DNA"/>
</dbReference>
<keyword evidence="6" id="KW-0175">Coiled coil</keyword>
<dbReference type="PANTHER" id="PTHR43304:SF1">
    <property type="entry name" value="PAC DOMAIN-CONTAINING PROTEIN"/>
    <property type="match status" value="1"/>
</dbReference>
<keyword evidence="5" id="KW-0418">Kinase</keyword>
<gene>
    <name evidence="10" type="ORF">AM493_19860</name>
</gene>
<comment type="catalytic activity">
    <reaction evidence="1">
        <text>ATP + protein L-histidine = ADP + protein N-phospho-L-histidine.</text>
        <dbReference type="EC" id="2.7.13.3"/>
    </reaction>
</comment>
<dbReference type="SUPFAM" id="SSF47384">
    <property type="entry name" value="Homodimeric domain of signal transducing histidine kinase"/>
    <property type="match status" value="1"/>
</dbReference>
<evidence type="ECO:0000256" key="5">
    <source>
        <dbReference type="ARBA" id="ARBA00022777"/>
    </source>
</evidence>
<dbReference type="PATRIC" id="fig|1202724.3.peg.4113"/>
<dbReference type="CDD" id="cd00130">
    <property type="entry name" value="PAS"/>
    <property type="match status" value="2"/>
</dbReference>
<dbReference type="InterPro" id="IPR013656">
    <property type="entry name" value="PAS_4"/>
</dbReference>
<evidence type="ECO:0000256" key="3">
    <source>
        <dbReference type="ARBA" id="ARBA00022553"/>
    </source>
</evidence>
<dbReference type="InterPro" id="IPR003594">
    <property type="entry name" value="HATPase_dom"/>
</dbReference>
<evidence type="ECO:0000313" key="10">
    <source>
        <dbReference type="EMBL" id="KOS08055.1"/>
    </source>
</evidence>
<dbReference type="Gene3D" id="3.30.450.20">
    <property type="entry name" value="PAS domain"/>
    <property type="match status" value="6"/>
</dbReference>
<comment type="caution">
    <text evidence="10">The sequence shown here is derived from an EMBL/GenBank/DDBJ whole genome shotgun (WGS) entry which is preliminary data.</text>
</comment>
<evidence type="ECO:0000256" key="4">
    <source>
        <dbReference type="ARBA" id="ARBA00022679"/>
    </source>
</evidence>
<protein>
    <recommendedName>
        <fullName evidence="2">histidine kinase</fullName>
        <ecNumber evidence="2">2.7.13.3</ecNumber>
    </recommendedName>
</protein>
<dbReference type="PROSITE" id="PS50109">
    <property type="entry name" value="HIS_KIN"/>
    <property type="match status" value="1"/>
</dbReference>
<dbReference type="Pfam" id="PF02518">
    <property type="entry name" value="HATPase_c"/>
    <property type="match status" value="1"/>
</dbReference>
<keyword evidence="11" id="KW-1185">Reference proteome</keyword>
<dbReference type="STRING" id="1202724.AM493_19860"/>
<dbReference type="EC" id="2.7.13.3" evidence="2"/>
<feature type="domain" description="PAC" evidence="9">
    <location>
        <begin position="246"/>
        <end position="299"/>
    </location>
</feature>
<dbReference type="InterPro" id="IPR036097">
    <property type="entry name" value="HisK_dim/P_sf"/>
</dbReference>
<feature type="domain" description="PAC" evidence="9">
    <location>
        <begin position="634"/>
        <end position="687"/>
    </location>
</feature>
<dbReference type="Pfam" id="PF08448">
    <property type="entry name" value="PAS_4"/>
    <property type="match status" value="2"/>
</dbReference>
<dbReference type="InterPro" id="IPR036890">
    <property type="entry name" value="HATPase_C_sf"/>
</dbReference>
<dbReference type="SMART" id="SM00388">
    <property type="entry name" value="HisKA"/>
    <property type="match status" value="1"/>
</dbReference>
<evidence type="ECO:0000259" key="9">
    <source>
        <dbReference type="PROSITE" id="PS50113"/>
    </source>
</evidence>
<dbReference type="InterPro" id="IPR035965">
    <property type="entry name" value="PAS-like_dom_sf"/>
</dbReference>
<dbReference type="InterPro" id="IPR003661">
    <property type="entry name" value="HisK_dim/P_dom"/>
</dbReference>
<evidence type="ECO:0000313" key="11">
    <source>
        <dbReference type="Proteomes" id="UP000037755"/>
    </source>
</evidence>
<dbReference type="PROSITE" id="PS50112">
    <property type="entry name" value="PAS"/>
    <property type="match status" value="1"/>
</dbReference>
<dbReference type="Proteomes" id="UP000037755">
    <property type="component" value="Unassembled WGS sequence"/>
</dbReference>
<evidence type="ECO:0000256" key="6">
    <source>
        <dbReference type="SAM" id="Coils"/>
    </source>
</evidence>
<feature type="domain" description="PAC" evidence="9">
    <location>
        <begin position="765"/>
        <end position="818"/>
    </location>
</feature>
<evidence type="ECO:0000259" key="8">
    <source>
        <dbReference type="PROSITE" id="PS50112"/>
    </source>
</evidence>
<dbReference type="SMART" id="SM00086">
    <property type="entry name" value="PAC"/>
    <property type="match status" value="5"/>
</dbReference>
<feature type="domain" description="Histidine kinase" evidence="7">
    <location>
        <begin position="854"/>
        <end position="1082"/>
    </location>
</feature>
<dbReference type="InterPro" id="IPR000700">
    <property type="entry name" value="PAS-assoc_C"/>
</dbReference>
<dbReference type="Gene3D" id="1.10.287.130">
    <property type="match status" value="1"/>
</dbReference>
<accession>A0A0M8MDP6</accession>
<dbReference type="SUPFAM" id="SSF55785">
    <property type="entry name" value="PYP-like sensor domain (PAS domain)"/>
    <property type="match status" value="5"/>
</dbReference>
<feature type="domain" description="PAC" evidence="9">
    <location>
        <begin position="502"/>
        <end position="556"/>
    </location>
</feature>
<dbReference type="InterPro" id="IPR004358">
    <property type="entry name" value="Sig_transdc_His_kin-like_C"/>
</dbReference>
<name>A0A0M8MDP6_9FLAO</name>
<dbReference type="InterPro" id="IPR000014">
    <property type="entry name" value="PAS"/>
</dbReference>
<evidence type="ECO:0000256" key="1">
    <source>
        <dbReference type="ARBA" id="ARBA00000085"/>
    </source>
</evidence>
<sequence length="1092" mass="123308">MENTTNPFAFFKGGGEMGNRIRNFNWAETPVGPAETWPSNLRNTLGLMMSTKFPMFLFWGDDAVQFYNDGYIKILNFQGRHPGALGQKGADCWEDVWDIVGGLINTVRTGEDVYMENLMINHRFEGARKDTYWTFSYSPVWGDSGNVDGVVVICQETTETVETLNNLNNGKEELEFAIEAAELGIWDLDPATGEFTGNTRLKRWFGLAAEDHIPLSHATDVIDPKDRQRVIDSITLTMQAGEGGRYDEEYTINNPLTGNKIIVRALGRAWFKEDGTCYRFNGTLQDITGKRNAQREIDDANQLAALATKSAGIGLFQVDLKTGDMEYNQEYVHILTGNPDKKLRKREDYLAYIIQDDMPARAQALAIGDVTNEYLYNVRTTWDDGTIHHLFVSGARTFDENGIPLTFSGTVKDVTAQEEQRLELSRAQEQFRAMIETSPIGVCLWTGPDMVIEIANDIMIDIWGKDRSVIGKPLAVAVPELVGQPFLGILDKIYNTGIAYHGIEEAADIEVNGVLSTYYYDFSYTPLFDENGKVYAIMDMAIDVTERVKMQQHIQETQQQILASFDQAPVGIALIEKSTLRFVMANPFYGEIVDRQPADLVGKTLIEALPELKGQGIEELLYGVINSGVAFSAKEFAVGLKRGDKVEEIYLDFIYQPQHDKDGVITGVLVVVTDVTQQVRSRKAIEDAQTVLRGAVELAQLANWQMDIKNKTFYYSDRFKKWLGMPKSQETKIGDGSVEHIPEPYNQRVKQLLEEAIAPGSNGVYDYEHPVINMKTGQTRIIHAQAQVLYDSQGNPEFLTGTAQDVTKERKLQQQLEYEVQQRTEELQVMNEELETTNEQLLLSNKELQQFAYIASHDLQEPSRKISIFANMLKERLGMVDEKSTFYLDKISTSSDRMGTLIRDVLGYSQLSKENAFKPVNLAKTVDELVIEFELLLEQYNARVEYNGLPEVEAIPLQMSQLFSNLVSNSLKYSREGVPPHITISTELINGHQAGEYLDKEPLNATVYYRIQFKDNGIGFEQKYADKIFNIFQRLHSKDEYSGTGIGLAMCKKILQNHHGNIIAQSHEGQGALFTIIIPQKQEVREQVDFNL</sequence>
<evidence type="ECO:0000256" key="2">
    <source>
        <dbReference type="ARBA" id="ARBA00012438"/>
    </source>
</evidence>
<dbReference type="CDD" id="cd00082">
    <property type="entry name" value="HisKA"/>
    <property type="match status" value="1"/>
</dbReference>
<dbReference type="OrthoDB" id="9766459at2"/>